<protein>
    <submittedName>
        <fullName evidence="1">Uncharacterized protein</fullName>
    </submittedName>
</protein>
<reference evidence="1 2" key="1">
    <citation type="journal article" date="2018" name="Sci. Rep.">
        <title>Characterisation of pathogen-specific regions and novel effector candidates in Fusarium oxysporum f. sp. cepae.</title>
        <authorList>
            <person name="Armitage A.D."/>
            <person name="Taylor A."/>
            <person name="Sobczyk M.K."/>
            <person name="Baxter L."/>
            <person name="Greenfield B.P."/>
            <person name="Bates H.J."/>
            <person name="Wilson F."/>
            <person name="Jackson A.C."/>
            <person name="Ott S."/>
            <person name="Harrison R.J."/>
            <person name="Clarkson J.P."/>
        </authorList>
    </citation>
    <scope>NUCLEOTIDE SEQUENCE [LARGE SCALE GENOMIC DNA]</scope>
    <source>
        <strain evidence="1 2">Fo_A28</strain>
    </source>
</reference>
<name>A0A420MDI6_FUSOX</name>
<proteinExistence type="predicted"/>
<dbReference type="AlphaFoldDB" id="A0A420MDI6"/>
<comment type="caution">
    <text evidence="1">The sequence shown here is derived from an EMBL/GenBank/DDBJ whole genome shotgun (WGS) entry which is preliminary data.</text>
</comment>
<evidence type="ECO:0000313" key="2">
    <source>
        <dbReference type="Proteomes" id="UP000285860"/>
    </source>
</evidence>
<evidence type="ECO:0000313" key="1">
    <source>
        <dbReference type="EMBL" id="RKK66139.1"/>
    </source>
</evidence>
<gene>
    <name evidence="1" type="ORF">BFJ68_g18607</name>
</gene>
<sequence length="151" mass="16178">MCINTNICARNCSTIWLYARTALSLYGHASPASSSGDGLLIHALYRADDDMICCLVQPSLAVIHDWFSSSLMNECPNALSPCRSSIFDHGIRGNAMSSSSSSPPPLISPTADCTGVRFGSIFPIANRTNVRRASIVKLCNISDISPIVILT</sequence>
<dbReference type="Proteomes" id="UP000285860">
    <property type="component" value="Unassembled WGS sequence"/>
</dbReference>
<accession>A0A420MDI6</accession>
<organism evidence="1 2">
    <name type="scientific">Fusarium oxysporum</name>
    <name type="common">Fusarium vascular wilt</name>
    <dbReference type="NCBI Taxonomy" id="5507"/>
    <lineage>
        <taxon>Eukaryota</taxon>
        <taxon>Fungi</taxon>
        <taxon>Dikarya</taxon>
        <taxon>Ascomycota</taxon>
        <taxon>Pezizomycotina</taxon>
        <taxon>Sordariomycetes</taxon>
        <taxon>Hypocreomycetidae</taxon>
        <taxon>Hypocreales</taxon>
        <taxon>Nectriaceae</taxon>
        <taxon>Fusarium</taxon>
        <taxon>Fusarium oxysporum species complex</taxon>
    </lineage>
</organism>
<dbReference type="EMBL" id="MRCY01002072">
    <property type="protein sequence ID" value="RKK66139.1"/>
    <property type="molecule type" value="Genomic_DNA"/>
</dbReference>